<feature type="compositionally biased region" description="Low complexity" evidence="1">
    <location>
        <begin position="13"/>
        <end position="38"/>
    </location>
</feature>
<protein>
    <submittedName>
        <fullName evidence="2">Uncharacterized protein</fullName>
    </submittedName>
</protein>
<evidence type="ECO:0000313" key="3">
    <source>
        <dbReference type="Proteomes" id="UP000250235"/>
    </source>
</evidence>
<dbReference type="AlphaFoldDB" id="A0A2Z6ZTD2"/>
<dbReference type="Proteomes" id="UP000250235">
    <property type="component" value="Unassembled WGS sequence"/>
</dbReference>
<dbReference type="EMBL" id="KV159440">
    <property type="protein sequence ID" value="KZT76051.1"/>
    <property type="molecule type" value="Genomic_DNA"/>
</dbReference>
<name>A0A2Z6ZTD2_9LAMI</name>
<accession>A0A2Z6ZTD2</accession>
<evidence type="ECO:0000313" key="2">
    <source>
        <dbReference type="EMBL" id="KZT76051.1"/>
    </source>
</evidence>
<gene>
    <name evidence="2" type="ORF">F511_46925</name>
</gene>
<sequence length="141" mass="15336">MTPEIRRTAAAATIARGTRPRAAAPSAAHVAPSVAQPARKIGGQRPASEWPMGATSRGHRANGRPTSGQRAQHRAAIARPAADLQARSGAKQPAIIRNIIARSAASELLSHAHMRVAMMRRRRHARRRRGRCNVDFVSFRF</sequence>
<feature type="region of interest" description="Disordered" evidence="1">
    <location>
        <begin position="13"/>
        <end position="91"/>
    </location>
</feature>
<organism evidence="2 3">
    <name type="scientific">Dorcoceras hygrometricum</name>
    <dbReference type="NCBI Taxonomy" id="472368"/>
    <lineage>
        <taxon>Eukaryota</taxon>
        <taxon>Viridiplantae</taxon>
        <taxon>Streptophyta</taxon>
        <taxon>Embryophyta</taxon>
        <taxon>Tracheophyta</taxon>
        <taxon>Spermatophyta</taxon>
        <taxon>Magnoliopsida</taxon>
        <taxon>eudicotyledons</taxon>
        <taxon>Gunneridae</taxon>
        <taxon>Pentapetalae</taxon>
        <taxon>asterids</taxon>
        <taxon>lamiids</taxon>
        <taxon>Lamiales</taxon>
        <taxon>Gesneriaceae</taxon>
        <taxon>Didymocarpoideae</taxon>
        <taxon>Trichosporeae</taxon>
        <taxon>Loxocarpinae</taxon>
        <taxon>Dorcoceras</taxon>
    </lineage>
</organism>
<evidence type="ECO:0000256" key="1">
    <source>
        <dbReference type="SAM" id="MobiDB-lite"/>
    </source>
</evidence>
<keyword evidence="3" id="KW-1185">Reference proteome</keyword>
<proteinExistence type="predicted"/>
<feature type="compositionally biased region" description="Low complexity" evidence="1">
    <location>
        <begin position="74"/>
        <end position="87"/>
    </location>
</feature>
<reference evidence="2 3" key="1">
    <citation type="journal article" date="2015" name="Proc. Natl. Acad. Sci. U.S.A.">
        <title>The resurrection genome of Boea hygrometrica: A blueprint for survival of dehydration.</title>
        <authorList>
            <person name="Xiao L."/>
            <person name="Yang G."/>
            <person name="Zhang L."/>
            <person name="Yang X."/>
            <person name="Zhao S."/>
            <person name="Ji Z."/>
            <person name="Zhou Q."/>
            <person name="Hu M."/>
            <person name="Wang Y."/>
            <person name="Chen M."/>
            <person name="Xu Y."/>
            <person name="Jin H."/>
            <person name="Xiao X."/>
            <person name="Hu G."/>
            <person name="Bao F."/>
            <person name="Hu Y."/>
            <person name="Wan P."/>
            <person name="Li L."/>
            <person name="Deng X."/>
            <person name="Kuang T."/>
            <person name="Xiang C."/>
            <person name="Zhu J.K."/>
            <person name="Oliver M.J."/>
            <person name="He Y."/>
        </authorList>
    </citation>
    <scope>NUCLEOTIDE SEQUENCE [LARGE SCALE GENOMIC DNA]</scope>
    <source>
        <strain evidence="3">cv. XS01</strain>
    </source>
</reference>